<feature type="compositionally biased region" description="Low complexity" evidence="1">
    <location>
        <begin position="43"/>
        <end position="60"/>
    </location>
</feature>
<proteinExistence type="predicted"/>
<evidence type="ECO:0008006" key="5">
    <source>
        <dbReference type="Google" id="ProtNLM"/>
    </source>
</evidence>
<sequence>MNNHPLKLALVPALLMTLVACSSEQGGNAAVSPKPESSPAPVEASAQPTAAPEATPAPSEAAGIAVGDIKEYKDIAINDWKDDTTVVVSKENDKLGPMSLEELSGAYPHSLYFYHLDTGEYELIKEKKNTMLGDARLSSDNLYLLYSEFSLGDPVYHVMDLGSKKTFSITGDTIAGAMGASWADKDTVVGPAYSGGAYTASTSGKIAPVEGLSGEGLIVVKQIKDKMYYTSNANEALQTLDLNTKEKATLPVDPAGSVIPSPDEEQLLILQYKENTQTLLLSDADGKNQRTLVEGAELGALSWSPDQRLIAYSVALEENGTTNNTLYVYDLSSDKSVQIAESSGTMTTSWSPSGKQLSYTEWSEGGNSSSIVQLK</sequence>
<comment type="caution">
    <text evidence="3">The sequence shown here is derived from an EMBL/GenBank/DDBJ whole genome shotgun (WGS) entry which is preliminary data.</text>
</comment>
<dbReference type="PANTHER" id="PTHR36842">
    <property type="entry name" value="PROTEIN TOLB HOMOLOG"/>
    <property type="match status" value="1"/>
</dbReference>
<evidence type="ECO:0000313" key="3">
    <source>
        <dbReference type="EMBL" id="NQX47492.1"/>
    </source>
</evidence>
<feature type="chain" id="PRO_5047426131" description="TolB protein" evidence="2">
    <location>
        <begin position="23"/>
        <end position="375"/>
    </location>
</feature>
<organism evidence="3 4">
    <name type="scientific">Paenibacillus tritici</name>
    <dbReference type="NCBI Taxonomy" id="1873425"/>
    <lineage>
        <taxon>Bacteria</taxon>
        <taxon>Bacillati</taxon>
        <taxon>Bacillota</taxon>
        <taxon>Bacilli</taxon>
        <taxon>Bacillales</taxon>
        <taxon>Paenibacillaceae</taxon>
        <taxon>Paenibacillus</taxon>
    </lineage>
</organism>
<dbReference type="RefSeq" id="WP_173136725.1">
    <property type="nucleotide sequence ID" value="NZ_JABMKX010000010.1"/>
</dbReference>
<evidence type="ECO:0000313" key="4">
    <source>
        <dbReference type="Proteomes" id="UP000711047"/>
    </source>
</evidence>
<dbReference type="PANTHER" id="PTHR36842:SF1">
    <property type="entry name" value="PROTEIN TOLB"/>
    <property type="match status" value="1"/>
</dbReference>
<protein>
    <recommendedName>
        <fullName evidence="5">TolB protein</fullName>
    </recommendedName>
</protein>
<evidence type="ECO:0000256" key="1">
    <source>
        <dbReference type="SAM" id="MobiDB-lite"/>
    </source>
</evidence>
<feature type="signal peptide" evidence="2">
    <location>
        <begin position="1"/>
        <end position="22"/>
    </location>
</feature>
<dbReference type="Proteomes" id="UP000711047">
    <property type="component" value="Unassembled WGS sequence"/>
</dbReference>
<feature type="region of interest" description="Disordered" evidence="1">
    <location>
        <begin position="25"/>
        <end position="60"/>
    </location>
</feature>
<accession>A0ABX2DTK5</accession>
<reference evidence="3 4" key="1">
    <citation type="submission" date="2020-05" db="EMBL/GenBank/DDBJ databases">
        <title>Paenibacillus glebae, sp. nov., Paenibacillus humi sp. nov., Paenibacillus pedi sp. nov., Paenibacillus terrestris sp. nov. and Paenibacillus terricola sp. nov., isolated from a forest top soil sample.</title>
        <authorList>
            <person name="Qi S."/>
            <person name="Carlier A."/>
            <person name="Cnockaert M."/>
            <person name="Vandamme P."/>
        </authorList>
    </citation>
    <scope>NUCLEOTIDE SEQUENCE [LARGE SCALE GENOMIC DNA]</scope>
    <source>
        <strain evidence="3 4">LMG 29502</strain>
    </source>
</reference>
<dbReference type="SUPFAM" id="SSF69304">
    <property type="entry name" value="Tricorn protease N-terminal domain"/>
    <property type="match status" value="1"/>
</dbReference>
<dbReference type="EMBL" id="JABMKX010000010">
    <property type="protein sequence ID" value="NQX47492.1"/>
    <property type="molecule type" value="Genomic_DNA"/>
</dbReference>
<dbReference type="Gene3D" id="2.120.10.30">
    <property type="entry name" value="TolB, C-terminal domain"/>
    <property type="match status" value="1"/>
</dbReference>
<evidence type="ECO:0000256" key="2">
    <source>
        <dbReference type="SAM" id="SignalP"/>
    </source>
</evidence>
<dbReference type="PROSITE" id="PS51257">
    <property type="entry name" value="PROKAR_LIPOPROTEIN"/>
    <property type="match status" value="1"/>
</dbReference>
<name>A0ABX2DTK5_9BACL</name>
<keyword evidence="4" id="KW-1185">Reference proteome</keyword>
<gene>
    <name evidence="3" type="ORF">HQN87_19340</name>
</gene>
<keyword evidence="2" id="KW-0732">Signal</keyword>
<dbReference type="InterPro" id="IPR011042">
    <property type="entry name" value="6-blade_b-propeller_TolB-like"/>
</dbReference>